<dbReference type="Proteomes" id="UP000184290">
    <property type="component" value="Unassembled WGS sequence"/>
</dbReference>
<evidence type="ECO:0008006" key="3">
    <source>
        <dbReference type="Google" id="ProtNLM"/>
    </source>
</evidence>
<comment type="caution">
    <text evidence="1">The sequence shown here is derived from an EMBL/GenBank/DDBJ whole genome shotgun (WGS) entry which is preliminary data.</text>
</comment>
<evidence type="ECO:0000313" key="1">
    <source>
        <dbReference type="EMBL" id="SHI64736.1"/>
    </source>
</evidence>
<sequence>MFCLNAIGDRCANQQMNNLVGEMIVAHQSEWIIRRGRQFKKLLVSAEHQKQSVNIPDGN</sequence>
<dbReference type="EMBL" id="FQZC01000001">
    <property type="protein sequence ID" value="SHI64736.1"/>
    <property type="molecule type" value="Genomic_DNA"/>
</dbReference>
<accession>A0ABY1I5W9</accession>
<evidence type="ECO:0000313" key="2">
    <source>
        <dbReference type="Proteomes" id="UP000184290"/>
    </source>
</evidence>
<gene>
    <name evidence="1" type="ORF">SAMN02745911_0749</name>
</gene>
<organism evidence="1 2">
    <name type="scientific">Aureimonas altamirensis DSM 21988</name>
    <dbReference type="NCBI Taxonomy" id="1121026"/>
    <lineage>
        <taxon>Bacteria</taxon>
        <taxon>Pseudomonadati</taxon>
        <taxon>Pseudomonadota</taxon>
        <taxon>Alphaproteobacteria</taxon>
        <taxon>Hyphomicrobiales</taxon>
        <taxon>Aurantimonadaceae</taxon>
        <taxon>Aureimonas</taxon>
    </lineage>
</organism>
<keyword evidence="2" id="KW-1185">Reference proteome</keyword>
<name>A0ABY1I5W9_9HYPH</name>
<protein>
    <recommendedName>
        <fullName evidence="3">Transposase, Mutator family</fullName>
    </recommendedName>
</protein>
<proteinExistence type="predicted"/>
<reference evidence="1 2" key="1">
    <citation type="submission" date="2016-11" db="EMBL/GenBank/DDBJ databases">
        <authorList>
            <person name="Varghese N."/>
            <person name="Submissions S."/>
        </authorList>
    </citation>
    <scope>NUCLEOTIDE SEQUENCE [LARGE SCALE GENOMIC DNA]</scope>
    <source>
        <strain evidence="1 2">DSM 21988</strain>
    </source>
</reference>